<keyword evidence="2" id="KW-1185">Reference proteome</keyword>
<gene>
    <name evidence="1" type="ORF">MUK42_32875</name>
</gene>
<proteinExistence type="predicted"/>
<name>A0A9E7FDC9_9LILI</name>
<dbReference type="EMBL" id="CP097505">
    <property type="protein sequence ID" value="URD94219.1"/>
    <property type="molecule type" value="Genomic_DNA"/>
</dbReference>
<sequence>MEVRPLLSPIKRQPTLFNFHSFLTVVVLLDRGPGPGNRQADLDLDPLVLRTVLSSNMGRNFLSFRPRD</sequence>
<evidence type="ECO:0000313" key="2">
    <source>
        <dbReference type="Proteomes" id="UP001055439"/>
    </source>
</evidence>
<reference evidence="1" key="1">
    <citation type="submission" date="2022-05" db="EMBL/GenBank/DDBJ databases">
        <title>The Musa troglodytarum L. genome provides insights into the mechanism of non-climacteric behaviour and enrichment of carotenoids.</title>
        <authorList>
            <person name="Wang J."/>
        </authorList>
    </citation>
    <scope>NUCLEOTIDE SEQUENCE</scope>
    <source>
        <tissue evidence="1">Leaf</tissue>
    </source>
</reference>
<dbReference type="Proteomes" id="UP001055439">
    <property type="component" value="Chromosome 3"/>
</dbReference>
<evidence type="ECO:0000313" key="1">
    <source>
        <dbReference type="EMBL" id="URD94219.1"/>
    </source>
</evidence>
<dbReference type="AlphaFoldDB" id="A0A9E7FDC9"/>
<protein>
    <submittedName>
        <fullName evidence="1">Uncharacterized protein</fullName>
    </submittedName>
</protein>
<organism evidence="1 2">
    <name type="scientific">Musa troglodytarum</name>
    <name type="common">fe'i banana</name>
    <dbReference type="NCBI Taxonomy" id="320322"/>
    <lineage>
        <taxon>Eukaryota</taxon>
        <taxon>Viridiplantae</taxon>
        <taxon>Streptophyta</taxon>
        <taxon>Embryophyta</taxon>
        <taxon>Tracheophyta</taxon>
        <taxon>Spermatophyta</taxon>
        <taxon>Magnoliopsida</taxon>
        <taxon>Liliopsida</taxon>
        <taxon>Zingiberales</taxon>
        <taxon>Musaceae</taxon>
        <taxon>Musa</taxon>
    </lineage>
</organism>
<accession>A0A9E7FDC9</accession>